<dbReference type="EMBL" id="JXDI01000003">
    <property type="protein sequence ID" value="KAF2406417.1"/>
    <property type="molecule type" value="Genomic_DNA"/>
</dbReference>
<evidence type="ECO:0000313" key="2">
    <source>
        <dbReference type="EMBL" id="SDN43799.1"/>
    </source>
</evidence>
<accession>A0A1H0BDT7</accession>
<dbReference type="Proteomes" id="UP000182470">
    <property type="component" value="Chromosome I"/>
</dbReference>
<gene>
    <name evidence="1" type="ORF">PSAN_45920</name>
    <name evidence="2" type="ORF">SAMN04490179_4249</name>
</gene>
<reference evidence="2 3" key="2">
    <citation type="submission" date="2016-10" db="EMBL/GenBank/DDBJ databases">
        <authorList>
            <person name="de Groot N.N."/>
        </authorList>
    </citation>
    <scope>NUCLEOTIDE SEQUENCE [LARGE SCALE GENOMIC DNA]</scope>
    <source>
        <strain evidence="2 3">BS2772</strain>
    </source>
</reference>
<sequence>MAKSTEKPVTEEQAVSAPVRRTFRDLVYTSRTVVVPGTSRTYPVAKGQVEVPDTDNEALSFLAGSVEFSALEG</sequence>
<dbReference type="OrthoDB" id="6999993at2"/>
<evidence type="ECO:0000313" key="1">
    <source>
        <dbReference type="EMBL" id="KAF2406417.1"/>
    </source>
</evidence>
<evidence type="ECO:0000313" key="3">
    <source>
        <dbReference type="Proteomes" id="UP000182470"/>
    </source>
</evidence>
<dbReference type="Proteomes" id="UP000748067">
    <property type="component" value="Unassembled WGS sequence"/>
</dbReference>
<dbReference type="AlphaFoldDB" id="A0A1H0BDT7"/>
<organism evidence="2 3">
    <name type="scientific">Pseudomonas antarctica</name>
    <dbReference type="NCBI Taxonomy" id="219572"/>
    <lineage>
        <taxon>Bacteria</taxon>
        <taxon>Pseudomonadati</taxon>
        <taxon>Pseudomonadota</taxon>
        <taxon>Gammaproteobacteria</taxon>
        <taxon>Pseudomonadales</taxon>
        <taxon>Pseudomonadaceae</taxon>
        <taxon>Pseudomonas</taxon>
    </lineage>
</organism>
<dbReference type="EMBL" id="LT629704">
    <property type="protein sequence ID" value="SDN43799.1"/>
    <property type="molecule type" value="Genomic_DNA"/>
</dbReference>
<evidence type="ECO:0000313" key="4">
    <source>
        <dbReference type="Proteomes" id="UP000748067"/>
    </source>
</evidence>
<proteinExistence type="predicted"/>
<protein>
    <submittedName>
        <fullName evidence="2">Uncharacterized protein</fullName>
    </submittedName>
</protein>
<dbReference type="RefSeq" id="WP_083358844.1">
    <property type="nucleotide sequence ID" value="NZ_JXDI01000003.1"/>
</dbReference>
<name>A0A1H0BDT7_9PSED</name>
<keyword evidence="4" id="KW-1185">Reference proteome</keyword>
<reference evidence="1 4" key="1">
    <citation type="submission" date="2015-01" db="EMBL/GenBank/DDBJ databases">
        <title>Genome Sequence of Pseudomonas antarctica CMS 35.</title>
        <authorList>
            <person name="Voget S."/>
            <person name="Chow J."/>
            <person name="Daniel R."/>
            <person name="Streit W."/>
        </authorList>
    </citation>
    <scope>NUCLEOTIDE SEQUENCE [LARGE SCALE GENOMIC DNA]</scope>
    <source>
        <strain evidence="1 4">CMS 35</strain>
    </source>
</reference>